<sequence>MPNVTIARESPLQDEVVQLIEELDRYLGDLYPAESNHLLDLQSLAKPDIRFLVARRSGTVVGCGAMRIDTDGGYGEVKRMFVQPTARGGQIGRRLLERIEDEARAAGLSLLRLETGVYQDEAIALYRKQGFTDRGPFGPYGPDPLSLFLEKPL</sequence>
<evidence type="ECO:0000256" key="2">
    <source>
        <dbReference type="ARBA" id="ARBA00023315"/>
    </source>
</evidence>
<dbReference type="PANTHER" id="PTHR43877:SF2">
    <property type="entry name" value="AMINOALKYLPHOSPHONATE N-ACETYLTRANSFERASE-RELATED"/>
    <property type="match status" value="1"/>
</dbReference>
<feature type="domain" description="N-acetyltransferase" evidence="3">
    <location>
        <begin position="4"/>
        <end position="153"/>
    </location>
</feature>
<proteinExistence type="predicted"/>
<dbReference type="PROSITE" id="PS51186">
    <property type="entry name" value="GNAT"/>
    <property type="match status" value="1"/>
</dbReference>
<dbReference type="EMBL" id="CP032321">
    <property type="protein sequence ID" value="QCN94028.1"/>
    <property type="molecule type" value="Genomic_DNA"/>
</dbReference>
<dbReference type="Proteomes" id="UP000298595">
    <property type="component" value="Chromosome"/>
</dbReference>
<accession>A0A4D8PET1</accession>
<evidence type="ECO:0000313" key="4">
    <source>
        <dbReference type="EMBL" id="QCN94028.1"/>
    </source>
</evidence>
<dbReference type="CDD" id="cd04301">
    <property type="entry name" value="NAT_SF"/>
    <property type="match status" value="1"/>
</dbReference>
<evidence type="ECO:0000256" key="1">
    <source>
        <dbReference type="ARBA" id="ARBA00022679"/>
    </source>
</evidence>
<dbReference type="Gene3D" id="3.40.630.30">
    <property type="match status" value="1"/>
</dbReference>
<dbReference type="RefSeq" id="WP_137114365.1">
    <property type="nucleotide sequence ID" value="NZ_CP032321.1"/>
</dbReference>
<protein>
    <submittedName>
        <fullName evidence="4">GNAT family N-acetyltransferase</fullName>
    </submittedName>
</protein>
<dbReference type="SUPFAM" id="SSF55729">
    <property type="entry name" value="Acyl-CoA N-acyltransferases (Nat)"/>
    <property type="match status" value="1"/>
</dbReference>
<name>A0A4D8PET1_9PROT</name>
<dbReference type="AlphaFoldDB" id="A0A4D8PET1"/>
<dbReference type="InterPro" id="IPR016181">
    <property type="entry name" value="Acyl_CoA_acyltransferase"/>
</dbReference>
<keyword evidence="2" id="KW-0012">Acyltransferase</keyword>
<dbReference type="PANTHER" id="PTHR43877">
    <property type="entry name" value="AMINOALKYLPHOSPHONATE N-ACETYLTRANSFERASE-RELATED-RELATED"/>
    <property type="match status" value="1"/>
</dbReference>
<dbReference type="GO" id="GO:0016747">
    <property type="term" value="F:acyltransferase activity, transferring groups other than amino-acyl groups"/>
    <property type="evidence" value="ECO:0007669"/>
    <property type="project" value="InterPro"/>
</dbReference>
<evidence type="ECO:0000259" key="3">
    <source>
        <dbReference type="PROSITE" id="PS51186"/>
    </source>
</evidence>
<evidence type="ECO:0000313" key="5">
    <source>
        <dbReference type="Proteomes" id="UP000298595"/>
    </source>
</evidence>
<keyword evidence="1 4" id="KW-0808">Transferase</keyword>
<gene>
    <name evidence="4" type="ORF">D3093_01370</name>
</gene>
<dbReference type="InterPro" id="IPR000182">
    <property type="entry name" value="GNAT_dom"/>
</dbReference>
<dbReference type="KEGG" id="aare:D3093_01370"/>
<dbReference type="Pfam" id="PF00583">
    <property type="entry name" value="Acetyltransf_1"/>
    <property type="match status" value="1"/>
</dbReference>
<reference evidence="4 5" key="1">
    <citation type="submission" date="2018-09" db="EMBL/GenBank/DDBJ databases">
        <title>Whole genome based analysis of evolution and adaptive divergence in Indian and Brazilian strains of Azospirillum brasilense.</title>
        <authorList>
            <person name="Singh C."/>
            <person name="Tripathi A.K."/>
        </authorList>
    </citation>
    <scope>NUCLEOTIDE SEQUENCE [LARGE SCALE GENOMIC DNA]</scope>
    <source>
        <strain evidence="4 5">MTCC4035</strain>
    </source>
</reference>
<organism evidence="4 5">
    <name type="scientific">Azospirillum argentinense</name>
    <dbReference type="NCBI Taxonomy" id="2970906"/>
    <lineage>
        <taxon>Bacteria</taxon>
        <taxon>Pseudomonadati</taxon>
        <taxon>Pseudomonadota</taxon>
        <taxon>Alphaproteobacteria</taxon>
        <taxon>Rhodospirillales</taxon>
        <taxon>Azospirillaceae</taxon>
        <taxon>Azospirillum</taxon>
    </lineage>
</organism>
<dbReference type="InterPro" id="IPR050832">
    <property type="entry name" value="Bact_Acetyltransf"/>
</dbReference>